<evidence type="ECO:0000313" key="2">
    <source>
        <dbReference type="Ensembl" id="ENSOTSP00005125906.1"/>
    </source>
</evidence>
<accession>A0AAZ3QAJ8</accession>
<reference evidence="2" key="3">
    <citation type="submission" date="2025-09" db="UniProtKB">
        <authorList>
            <consortium name="Ensembl"/>
        </authorList>
    </citation>
    <scope>IDENTIFICATION</scope>
</reference>
<dbReference type="GO" id="GO:0015074">
    <property type="term" value="P:DNA integration"/>
    <property type="evidence" value="ECO:0007669"/>
    <property type="project" value="InterPro"/>
</dbReference>
<evidence type="ECO:0000259" key="1">
    <source>
        <dbReference type="Pfam" id="PF01498"/>
    </source>
</evidence>
<dbReference type="GO" id="GO:0003677">
    <property type="term" value="F:DNA binding"/>
    <property type="evidence" value="ECO:0007669"/>
    <property type="project" value="InterPro"/>
</dbReference>
<proteinExistence type="predicted"/>
<feature type="domain" description="Transposase Tc1-like" evidence="1">
    <location>
        <begin position="16"/>
        <end position="86"/>
    </location>
</feature>
<dbReference type="AlphaFoldDB" id="A0AAZ3QAJ8"/>
<keyword evidence="3" id="KW-1185">Reference proteome</keyword>
<dbReference type="GeneTree" id="ENSGT01150000286914"/>
<sequence>RTWLEDPRKSSKRQDRLLKLIQLRDRGTTSTELDQEWQQAGVSKSARTVKRRFLEDGLVSRRAAKKPLLSRKNIRDRLIFCKRYRDWTAEDWGLVCPSSPLWPWSWSVHPLLRGLGPGLSILSSVALVLVCPSSPPWPWAWSIHPLLRGLGPGLSIHSSVALGLVCPSSPPWPWGWSVHPLLN</sequence>
<dbReference type="GO" id="GO:0006313">
    <property type="term" value="P:DNA transposition"/>
    <property type="evidence" value="ECO:0007669"/>
    <property type="project" value="InterPro"/>
</dbReference>
<reference evidence="3" key="1">
    <citation type="journal article" date="2018" name="PLoS ONE">
        <title>Chinook salmon (Oncorhynchus tshawytscha) genome and transcriptome.</title>
        <authorList>
            <person name="Christensen K.A."/>
            <person name="Leong J.S."/>
            <person name="Sakhrani D."/>
            <person name="Biagi C.A."/>
            <person name="Minkley D.R."/>
            <person name="Withler R.E."/>
            <person name="Rondeau E.B."/>
            <person name="Koop B.F."/>
            <person name="Devlin R.H."/>
        </authorList>
    </citation>
    <scope>NUCLEOTIDE SEQUENCE [LARGE SCALE GENOMIC DNA]</scope>
</reference>
<evidence type="ECO:0000313" key="3">
    <source>
        <dbReference type="Proteomes" id="UP000694402"/>
    </source>
</evidence>
<dbReference type="InterPro" id="IPR002492">
    <property type="entry name" value="Transposase_Tc1-like"/>
</dbReference>
<name>A0AAZ3QAJ8_ONCTS</name>
<dbReference type="Proteomes" id="UP000694402">
    <property type="component" value="Unassembled WGS sequence"/>
</dbReference>
<dbReference type="Pfam" id="PF01498">
    <property type="entry name" value="HTH_Tnp_Tc3_2"/>
    <property type="match status" value="1"/>
</dbReference>
<dbReference type="Ensembl" id="ENSOTST00005161230.1">
    <property type="protein sequence ID" value="ENSOTSP00005125906.1"/>
    <property type="gene ID" value="ENSOTSG00005053745.1"/>
</dbReference>
<organism evidence="2 3">
    <name type="scientific">Oncorhynchus tshawytscha</name>
    <name type="common">Chinook salmon</name>
    <name type="synonym">Salmo tshawytscha</name>
    <dbReference type="NCBI Taxonomy" id="74940"/>
    <lineage>
        <taxon>Eukaryota</taxon>
        <taxon>Metazoa</taxon>
        <taxon>Chordata</taxon>
        <taxon>Craniata</taxon>
        <taxon>Vertebrata</taxon>
        <taxon>Euteleostomi</taxon>
        <taxon>Actinopterygii</taxon>
        <taxon>Neopterygii</taxon>
        <taxon>Teleostei</taxon>
        <taxon>Protacanthopterygii</taxon>
        <taxon>Salmoniformes</taxon>
        <taxon>Salmonidae</taxon>
        <taxon>Salmoninae</taxon>
        <taxon>Oncorhynchus</taxon>
    </lineage>
</organism>
<reference evidence="2" key="2">
    <citation type="submission" date="2025-08" db="UniProtKB">
        <authorList>
            <consortium name="Ensembl"/>
        </authorList>
    </citation>
    <scope>IDENTIFICATION</scope>
</reference>
<protein>
    <recommendedName>
        <fullName evidence="1">Transposase Tc1-like domain-containing protein</fullName>
    </recommendedName>
</protein>